<dbReference type="RefSeq" id="WP_209138874.1">
    <property type="nucleotide sequence ID" value="NZ_JAGHKO010000001.1"/>
</dbReference>
<dbReference type="InterPro" id="IPR005835">
    <property type="entry name" value="NTP_transferase_dom"/>
</dbReference>
<dbReference type="CDD" id="cd02509">
    <property type="entry name" value="GDP-M1P_Guanylyltransferase"/>
    <property type="match status" value="1"/>
</dbReference>
<evidence type="ECO:0000313" key="4">
    <source>
        <dbReference type="Proteomes" id="UP000677244"/>
    </source>
</evidence>
<dbReference type="SUPFAM" id="SSF53448">
    <property type="entry name" value="Nucleotide-diphospho-sugar transferases"/>
    <property type="match status" value="1"/>
</dbReference>
<accession>A0ABS3YSG9</accession>
<feature type="domain" description="MannoseP isomerase/GMP-like beta-helix" evidence="2">
    <location>
        <begin position="298"/>
        <end position="350"/>
    </location>
</feature>
<dbReference type="EMBL" id="JAGHKO010000001">
    <property type="protein sequence ID" value="MBO9200839.1"/>
    <property type="molecule type" value="Genomic_DNA"/>
</dbReference>
<feature type="domain" description="Nucleotidyl transferase" evidence="1">
    <location>
        <begin position="7"/>
        <end position="285"/>
    </location>
</feature>
<organism evidence="3 4">
    <name type="scientific">Niastella soli</name>
    <dbReference type="NCBI Taxonomy" id="2821487"/>
    <lineage>
        <taxon>Bacteria</taxon>
        <taxon>Pseudomonadati</taxon>
        <taxon>Bacteroidota</taxon>
        <taxon>Chitinophagia</taxon>
        <taxon>Chitinophagales</taxon>
        <taxon>Chitinophagaceae</taxon>
        <taxon>Niastella</taxon>
    </lineage>
</organism>
<dbReference type="InterPro" id="IPR054566">
    <property type="entry name" value="ManC/GMP-like_b-helix"/>
</dbReference>
<proteinExistence type="predicted"/>
<dbReference type="PANTHER" id="PTHR46390">
    <property type="entry name" value="MANNOSE-1-PHOSPHATE GUANYLYLTRANSFERASE"/>
    <property type="match status" value="1"/>
</dbReference>
<dbReference type="InterPro" id="IPR049577">
    <property type="entry name" value="GMPP_N"/>
</dbReference>
<comment type="caution">
    <text evidence="3">The sequence shown here is derived from an EMBL/GenBank/DDBJ whole genome shotgun (WGS) entry which is preliminary data.</text>
</comment>
<dbReference type="GO" id="GO:0016740">
    <property type="term" value="F:transferase activity"/>
    <property type="evidence" value="ECO:0007669"/>
    <property type="project" value="UniProtKB-KW"/>
</dbReference>
<keyword evidence="4" id="KW-1185">Reference proteome</keyword>
<dbReference type="Proteomes" id="UP000677244">
    <property type="component" value="Unassembled WGS sequence"/>
</dbReference>
<reference evidence="3 4" key="1">
    <citation type="submission" date="2021-03" db="EMBL/GenBank/DDBJ databases">
        <title>Assistant Professor.</title>
        <authorList>
            <person name="Huq M.A."/>
        </authorList>
    </citation>
    <scope>NUCLEOTIDE SEQUENCE [LARGE SCALE GENOMIC DNA]</scope>
    <source>
        <strain evidence="3 4">MAH-29</strain>
    </source>
</reference>
<evidence type="ECO:0000259" key="1">
    <source>
        <dbReference type="Pfam" id="PF00483"/>
    </source>
</evidence>
<dbReference type="Gene3D" id="3.90.550.10">
    <property type="entry name" value="Spore Coat Polysaccharide Biosynthesis Protein SpsA, Chain A"/>
    <property type="match status" value="1"/>
</dbReference>
<dbReference type="Pfam" id="PF22640">
    <property type="entry name" value="ManC_GMP_beta-helix"/>
    <property type="match status" value="1"/>
</dbReference>
<gene>
    <name evidence="3" type="ORF">J7I42_11235</name>
</gene>
<dbReference type="InterPro" id="IPR051161">
    <property type="entry name" value="Mannose-6P_isomerase_type2"/>
</dbReference>
<protein>
    <submittedName>
        <fullName evidence="3">NTP transferase domain-containing protein</fullName>
    </submittedName>
</protein>
<dbReference type="SUPFAM" id="SSF159283">
    <property type="entry name" value="Guanosine diphospho-D-mannose pyrophosphorylase/mannose-6-phosphate isomerase linker domain"/>
    <property type="match status" value="1"/>
</dbReference>
<dbReference type="Pfam" id="PF00483">
    <property type="entry name" value="NTP_transferase"/>
    <property type="match status" value="1"/>
</dbReference>
<keyword evidence="3" id="KW-0808">Transferase</keyword>
<name>A0ABS3YSG9_9BACT</name>
<dbReference type="InterPro" id="IPR029044">
    <property type="entry name" value="Nucleotide-diphossugar_trans"/>
</dbReference>
<evidence type="ECO:0000259" key="2">
    <source>
        <dbReference type="Pfam" id="PF22640"/>
    </source>
</evidence>
<dbReference type="PANTHER" id="PTHR46390:SF1">
    <property type="entry name" value="MANNOSE-1-PHOSPHATE GUANYLYLTRANSFERASE"/>
    <property type="match status" value="1"/>
</dbReference>
<sequence>MQRSTYVVIMAGGIGSRFWPVSRTDYPKQFLDILGTGETLIQQTFRRFEQIAPLENIYVVTSTDYTGIVEKQLPLLPKENILSEPERKNTAPCIAYASFKILQRDSNASIIVAPADHLILDQQEFEAVCLQGLQFIETSDALLTIGIKPSYANTGYGYIQFNKDADKDGVHQVISFTEKPDAQRAAKFVNSGEYLWNSGIFVWKARSIINAIEKYLTDLYQLFKEKQSWLGTSFERLLIADIYAVCENLSIDVGVMEKANNVFIIPASFRWSDLGTWNSAWENMGKDVRENAVAGNGVVVIDTTQCVVHASNEKLVVLQGLNNYIVVDTTDVLLICQKEKEQDIKQYVNEVKKLKGERYLYSVNNKVKPASAVVERVY</sequence>
<evidence type="ECO:0000313" key="3">
    <source>
        <dbReference type="EMBL" id="MBO9200839.1"/>
    </source>
</evidence>